<evidence type="ECO:0000313" key="2">
    <source>
        <dbReference type="EMBL" id="KAF4617695.1"/>
    </source>
</evidence>
<protein>
    <recommendedName>
        <fullName evidence="4">G-patch domain-containing protein</fullName>
    </recommendedName>
</protein>
<evidence type="ECO:0000313" key="3">
    <source>
        <dbReference type="Proteomes" id="UP000521872"/>
    </source>
</evidence>
<dbReference type="EMBL" id="JAACJL010000030">
    <property type="protein sequence ID" value="KAF4617695.1"/>
    <property type="molecule type" value="Genomic_DNA"/>
</dbReference>
<feature type="region of interest" description="Disordered" evidence="1">
    <location>
        <begin position="69"/>
        <end position="122"/>
    </location>
</feature>
<feature type="compositionally biased region" description="Basic residues" evidence="1">
    <location>
        <begin position="230"/>
        <end position="241"/>
    </location>
</feature>
<feature type="compositionally biased region" description="Basic residues" evidence="1">
    <location>
        <begin position="365"/>
        <end position="376"/>
    </location>
</feature>
<gene>
    <name evidence="2" type="ORF">D9613_005923</name>
</gene>
<feature type="compositionally biased region" description="Polar residues" evidence="1">
    <location>
        <begin position="282"/>
        <end position="295"/>
    </location>
</feature>
<sequence>MPLDGHSYLVAQGWGGKGTGLRDGAISRPIAIPQKKNLAGLGKDRDEAFPFWDHLFTAAAKSIKVHCSSDEEGESDGESSSNGVSIKRTSTGIFSTRRPAVGVSADSGASTPSEEGSDTTSRLSLLAQAKRDAAKRGLYSRFFRGPVLGPAEIAKEEERLAALVSKAFSDENATVKSVSIKEHIEVQTTEERVVIDLEVSKSNKKKRKQKDLGDESNGAEPRLDADEKERKRRRKEEKKKRKEEGKDAVSSPARKERKEKKRPKDEASISAATREGSEEARSSLTISSRTGSQSTSDEEKALRKQRKEEKRRLKEKSKSKSGTKKEEALPTSSSSSPEDKKTANPPPMDDQTINDPPAGPTEEKKKKKKRKRGVDD</sequence>
<dbReference type="AlphaFoldDB" id="A0A8H4QW13"/>
<proteinExistence type="predicted"/>
<dbReference type="Proteomes" id="UP000521872">
    <property type="component" value="Unassembled WGS sequence"/>
</dbReference>
<dbReference type="InterPro" id="IPR050656">
    <property type="entry name" value="PINX1"/>
</dbReference>
<reference evidence="2 3" key="1">
    <citation type="submission" date="2019-12" db="EMBL/GenBank/DDBJ databases">
        <authorList>
            <person name="Floudas D."/>
            <person name="Bentzer J."/>
            <person name="Ahren D."/>
            <person name="Johansson T."/>
            <person name="Persson P."/>
            <person name="Tunlid A."/>
        </authorList>
    </citation>
    <scope>NUCLEOTIDE SEQUENCE [LARGE SCALE GENOMIC DNA]</scope>
    <source>
        <strain evidence="2 3">CBS 102.39</strain>
    </source>
</reference>
<evidence type="ECO:0000256" key="1">
    <source>
        <dbReference type="SAM" id="MobiDB-lite"/>
    </source>
</evidence>
<accession>A0A8H4QW13</accession>
<feature type="compositionally biased region" description="Basic and acidic residues" evidence="1">
    <location>
        <begin position="297"/>
        <end position="328"/>
    </location>
</feature>
<evidence type="ECO:0008006" key="4">
    <source>
        <dbReference type="Google" id="ProtNLM"/>
    </source>
</evidence>
<feature type="compositionally biased region" description="Polar residues" evidence="1">
    <location>
        <begin position="107"/>
        <end position="122"/>
    </location>
</feature>
<feature type="compositionally biased region" description="Polar residues" evidence="1">
    <location>
        <begin position="82"/>
        <end position="94"/>
    </location>
</feature>
<dbReference type="PANTHER" id="PTHR23149">
    <property type="entry name" value="G PATCH DOMAIN CONTAINING PROTEIN"/>
    <property type="match status" value="1"/>
</dbReference>
<comment type="caution">
    <text evidence="2">The sequence shown here is derived from an EMBL/GenBank/DDBJ whole genome shotgun (WGS) entry which is preliminary data.</text>
</comment>
<dbReference type="PANTHER" id="PTHR23149:SF32">
    <property type="entry name" value="G-PATCH DOMAIN-CONTAINING PROTEIN"/>
    <property type="match status" value="1"/>
</dbReference>
<organism evidence="2 3">
    <name type="scientific">Agrocybe pediades</name>
    <dbReference type="NCBI Taxonomy" id="84607"/>
    <lineage>
        <taxon>Eukaryota</taxon>
        <taxon>Fungi</taxon>
        <taxon>Dikarya</taxon>
        <taxon>Basidiomycota</taxon>
        <taxon>Agaricomycotina</taxon>
        <taxon>Agaricomycetes</taxon>
        <taxon>Agaricomycetidae</taxon>
        <taxon>Agaricales</taxon>
        <taxon>Agaricineae</taxon>
        <taxon>Strophariaceae</taxon>
        <taxon>Agrocybe</taxon>
    </lineage>
</organism>
<feature type="region of interest" description="Disordered" evidence="1">
    <location>
        <begin position="195"/>
        <end position="376"/>
    </location>
</feature>
<name>A0A8H4QW13_9AGAR</name>
<keyword evidence="3" id="KW-1185">Reference proteome</keyword>